<keyword evidence="2" id="KW-0378">Hydrolase</keyword>
<dbReference type="OrthoDB" id="9806180at2"/>
<protein>
    <submittedName>
        <fullName evidence="5">Lipase/esterase/arylesterase</fullName>
    </submittedName>
</protein>
<evidence type="ECO:0000256" key="1">
    <source>
        <dbReference type="ARBA" id="ARBA00010515"/>
    </source>
</evidence>
<dbReference type="SUPFAM" id="SSF53474">
    <property type="entry name" value="alpha/beta-Hydrolases"/>
    <property type="match status" value="1"/>
</dbReference>
<reference evidence="6" key="1">
    <citation type="journal article" date="2014" name="FEMS Microbiol. Lett.">
        <title>Draft Genomic DNA Sequence of the Facultatively Methylotrophic Bacterium Acidomonas methanolica type strain MB58.</title>
        <authorList>
            <person name="Higashiura N."/>
            <person name="Hadano H."/>
            <person name="Hirakawa H."/>
            <person name="Matsutani M."/>
            <person name="Takabe S."/>
            <person name="Matsushita K."/>
            <person name="Azuma Y."/>
        </authorList>
    </citation>
    <scope>NUCLEOTIDE SEQUENCE [LARGE SCALE GENOMIC DNA]</scope>
    <source>
        <strain evidence="6">MB58</strain>
    </source>
</reference>
<comment type="caution">
    <text evidence="5">The sequence shown here is derived from an EMBL/GenBank/DDBJ whole genome shotgun (WGS) entry which is preliminary data.</text>
</comment>
<gene>
    <name evidence="5" type="ORF">Amme_113_008</name>
</gene>
<proteinExistence type="inferred from homology"/>
<dbReference type="GO" id="GO:0019433">
    <property type="term" value="P:triglyceride catabolic process"/>
    <property type="evidence" value="ECO:0007669"/>
    <property type="project" value="TreeGrafter"/>
</dbReference>
<dbReference type="Gene3D" id="3.40.50.1820">
    <property type="entry name" value="alpha/beta hydrolase"/>
    <property type="match status" value="1"/>
</dbReference>
<evidence type="ECO:0000256" key="3">
    <source>
        <dbReference type="PROSITE-ProRule" id="PRU10038"/>
    </source>
</evidence>
<dbReference type="InterPro" id="IPR013094">
    <property type="entry name" value="AB_hydrolase_3"/>
</dbReference>
<dbReference type="Proteomes" id="UP000019760">
    <property type="component" value="Unassembled WGS sequence"/>
</dbReference>
<comment type="similarity">
    <text evidence="1">Belongs to the 'GDXG' lipolytic enzyme family.</text>
</comment>
<keyword evidence="6" id="KW-1185">Reference proteome</keyword>
<sequence>MSSRPSLFYRALLAFLRFVGMWRAARREKVRASGFVPSDAQTLAALRAATGRPSFPVALSSLQIRDWSDVLVPGGDGVCRARLYRPRGRVDGVVLFLHGGGFVHCDLVSHHGICCRLARQSHAMIVSLDYRLAPEHPFPAAVEDVRAALRWVAGMARLYDLPVAVAGDSAGGNLAAVAAQIARDEGGPVIAGQLLYYPALTGALEPDSRLRYGDGYMLTTAVMEWYVRAYLAAESLLTHRRFAPALAERFDGLPPAMVITAEFDPLRGEGEIYRDRLAAAGVPVIYRMVPGAIHGFLNFYAMTADGRKALREGARFLSRCFAEARVKRG</sequence>
<dbReference type="GO" id="GO:0004771">
    <property type="term" value="F:sterol ester esterase activity"/>
    <property type="evidence" value="ECO:0007669"/>
    <property type="project" value="TreeGrafter"/>
</dbReference>
<evidence type="ECO:0000313" key="6">
    <source>
        <dbReference type="Proteomes" id="UP000019760"/>
    </source>
</evidence>
<organism evidence="5 6">
    <name type="scientific">Acidomonas methanolica NBRC 104435</name>
    <dbReference type="NCBI Taxonomy" id="1231351"/>
    <lineage>
        <taxon>Bacteria</taxon>
        <taxon>Pseudomonadati</taxon>
        <taxon>Pseudomonadota</taxon>
        <taxon>Alphaproteobacteria</taxon>
        <taxon>Acetobacterales</taxon>
        <taxon>Acetobacteraceae</taxon>
        <taxon>Acidomonas</taxon>
    </lineage>
</organism>
<dbReference type="InterPro" id="IPR029058">
    <property type="entry name" value="AB_hydrolase_fold"/>
</dbReference>
<dbReference type="AlphaFoldDB" id="A0A023D8X5"/>
<evidence type="ECO:0000256" key="2">
    <source>
        <dbReference type="ARBA" id="ARBA00022801"/>
    </source>
</evidence>
<dbReference type="EMBL" id="BAND01000112">
    <property type="protein sequence ID" value="GAJ30236.1"/>
    <property type="molecule type" value="Genomic_DNA"/>
</dbReference>
<evidence type="ECO:0000313" key="5">
    <source>
        <dbReference type="EMBL" id="GAJ30236.1"/>
    </source>
</evidence>
<evidence type="ECO:0000259" key="4">
    <source>
        <dbReference type="Pfam" id="PF07859"/>
    </source>
</evidence>
<feature type="active site" evidence="3">
    <location>
        <position position="169"/>
    </location>
</feature>
<dbReference type="PROSITE" id="PS01174">
    <property type="entry name" value="LIPASE_GDXG_SER"/>
    <property type="match status" value="1"/>
</dbReference>
<dbReference type="GO" id="GO:0004806">
    <property type="term" value="F:triacylglycerol lipase activity"/>
    <property type="evidence" value="ECO:0007669"/>
    <property type="project" value="TreeGrafter"/>
</dbReference>
<dbReference type="InterPro" id="IPR033140">
    <property type="entry name" value="Lipase_GDXG_put_SER_AS"/>
</dbReference>
<dbReference type="InterPro" id="IPR002168">
    <property type="entry name" value="Lipase_GDXG_HIS_AS"/>
</dbReference>
<dbReference type="PROSITE" id="PS01173">
    <property type="entry name" value="LIPASE_GDXG_HIS"/>
    <property type="match status" value="1"/>
</dbReference>
<dbReference type="RefSeq" id="WP_042061055.1">
    <property type="nucleotide sequence ID" value="NZ_BAND01000112.1"/>
</dbReference>
<dbReference type="PANTHER" id="PTHR23025:SF4">
    <property type="entry name" value="ALPHA_BETA HYDROLASE FOLD-3 DOMAIN-CONTAINING PROTEIN"/>
    <property type="match status" value="1"/>
</dbReference>
<dbReference type="PANTHER" id="PTHR23025">
    <property type="entry name" value="TRIACYLGLYCEROL LIPASE"/>
    <property type="match status" value="1"/>
</dbReference>
<name>A0A023D8X5_ACIMT</name>
<feature type="domain" description="Alpha/beta hydrolase fold-3" evidence="4">
    <location>
        <begin position="94"/>
        <end position="297"/>
    </location>
</feature>
<reference evidence="5 6" key="2">
    <citation type="journal article" date="2014" name="FEMS Microbiol. Lett.">
        <title>Draft genomic DNA sequence of the facultatively methylotrophic bacterium Acidomonas methanolica type strain MB58.</title>
        <authorList>
            <person name="Higashiura N."/>
            <person name="Hadano H."/>
            <person name="Hirakawa H."/>
            <person name="Matsutani M."/>
            <person name="Takabe S."/>
            <person name="Matsushita K."/>
            <person name="Azuma Y."/>
        </authorList>
    </citation>
    <scope>NUCLEOTIDE SEQUENCE [LARGE SCALE GENOMIC DNA]</scope>
    <source>
        <strain evidence="5 6">MB58</strain>
    </source>
</reference>
<accession>A0A023D8X5</accession>
<dbReference type="Pfam" id="PF07859">
    <property type="entry name" value="Abhydrolase_3"/>
    <property type="match status" value="1"/>
</dbReference>
<dbReference type="GO" id="GO:0005829">
    <property type="term" value="C:cytosol"/>
    <property type="evidence" value="ECO:0007669"/>
    <property type="project" value="TreeGrafter"/>
</dbReference>